<feature type="domain" description="Methyltransferase type 11" evidence="1">
    <location>
        <begin position="40"/>
        <end position="139"/>
    </location>
</feature>
<dbReference type="InterPro" id="IPR013216">
    <property type="entry name" value="Methyltransf_11"/>
</dbReference>
<dbReference type="Proteomes" id="UP000198571">
    <property type="component" value="Unassembled WGS sequence"/>
</dbReference>
<name>A0A1H9WSC3_9BACI</name>
<sequence>MLQDTGERIIPEAMKPTNGMLLEHLARYYFALPYTKGKVLDIACGSGYGAHMAAKTRKKHISSVLGVDLDPDIITYASKNYYHPLLSFRAGDALDSGLKGDIGTFDTVLSFETLEHVPNDREFINRIYDLLAPGGTLVLSTPFGEGRGKPCASPYHFHQLTEEEFRSLFNDSKLCFQSTDFYFQQGVAFEKEKRAGVRYPFGIAVCRKA</sequence>
<dbReference type="Pfam" id="PF08241">
    <property type="entry name" value="Methyltransf_11"/>
    <property type="match status" value="1"/>
</dbReference>
<dbReference type="GO" id="GO:0032259">
    <property type="term" value="P:methylation"/>
    <property type="evidence" value="ECO:0007669"/>
    <property type="project" value="UniProtKB-KW"/>
</dbReference>
<reference evidence="3" key="1">
    <citation type="submission" date="2016-10" db="EMBL/GenBank/DDBJ databases">
        <authorList>
            <person name="Varghese N."/>
            <person name="Submissions S."/>
        </authorList>
    </citation>
    <scope>NUCLEOTIDE SEQUENCE [LARGE SCALE GENOMIC DNA]</scope>
    <source>
        <strain evidence="3">S9</strain>
    </source>
</reference>
<dbReference type="GO" id="GO:0008757">
    <property type="term" value="F:S-adenosylmethionine-dependent methyltransferase activity"/>
    <property type="evidence" value="ECO:0007669"/>
    <property type="project" value="InterPro"/>
</dbReference>
<evidence type="ECO:0000313" key="3">
    <source>
        <dbReference type="Proteomes" id="UP000198571"/>
    </source>
</evidence>
<dbReference type="RefSeq" id="WP_245733221.1">
    <property type="nucleotide sequence ID" value="NZ_FOGT01000019.1"/>
</dbReference>
<accession>A0A1H9WSC3</accession>
<dbReference type="EMBL" id="FOGT01000019">
    <property type="protein sequence ID" value="SES36808.1"/>
    <property type="molecule type" value="Genomic_DNA"/>
</dbReference>
<protein>
    <submittedName>
        <fullName evidence="2">Methyltransferase domain-containing protein</fullName>
    </submittedName>
</protein>
<dbReference type="SUPFAM" id="SSF53335">
    <property type="entry name" value="S-adenosyl-L-methionine-dependent methyltransferases"/>
    <property type="match status" value="1"/>
</dbReference>
<keyword evidence="2" id="KW-0808">Transferase</keyword>
<dbReference type="Gene3D" id="3.40.50.150">
    <property type="entry name" value="Vaccinia Virus protein VP39"/>
    <property type="match status" value="1"/>
</dbReference>
<dbReference type="STRING" id="1601833.SAMN05518684_11981"/>
<evidence type="ECO:0000259" key="1">
    <source>
        <dbReference type="Pfam" id="PF08241"/>
    </source>
</evidence>
<dbReference type="CDD" id="cd02440">
    <property type="entry name" value="AdoMet_MTases"/>
    <property type="match status" value="1"/>
</dbReference>
<dbReference type="AlphaFoldDB" id="A0A1H9WSC3"/>
<gene>
    <name evidence="2" type="ORF">SAMN05518684_11981</name>
</gene>
<organism evidence="2 3">
    <name type="scientific">Salipaludibacillus aurantiacus</name>
    <dbReference type="NCBI Taxonomy" id="1601833"/>
    <lineage>
        <taxon>Bacteria</taxon>
        <taxon>Bacillati</taxon>
        <taxon>Bacillota</taxon>
        <taxon>Bacilli</taxon>
        <taxon>Bacillales</taxon>
        <taxon>Bacillaceae</taxon>
    </lineage>
</organism>
<dbReference type="PANTHER" id="PTHR43861">
    <property type="entry name" value="TRANS-ACONITATE 2-METHYLTRANSFERASE-RELATED"/>
    <property type="match status" value="1"/>
</dbReference>
<dbReference type="InterPro" id="IPR029063">
    <property type="entry name" value="SAM-dependent_MTases_sf"/>
</dbReference>
<evidence type="ECO:0000313" key="2">
    <source>
        <dbReference type="EMBL" id="SES36808.1"/>
    </source>
</evidence>
<proteinExistence type="predicted"/>
<keyword evidence="2" id="KW-0489">Methyltransferase</keyword>
<keyword evidence="3" id="KW-1185">Reference proteome</keyword>